<comment type="caution">
    <text evidence="2">The sequence shown here is derived from an EMBL/GenBank/DDBJ whole genome shotgun (WGS) entry which is preliminary data.</text>
</comment>
<keyword evidence="3" id="KW-1185">Reference proteome</keyword>
<reference evidence="2 3" key="1">
    <citation type="journal article" date="2014" name="Genome Biol. Evol.">
        <title>The genome of the myxosporean Thelohanellus kitauei shows adaptations to nutrient acquisition within its fish host.</title>
        <authorList>
            <person name="Yang Y."/>
            <person name="Xiong J."/>
            <person name="Zhou Z."/>
            <person name="Huo F."/>
            <person name="Miao W."/>
            <person name="Ran C."/>
            <person name="Liu Y."/>
            <person name="Zhang J."/>
            <person name="Feng J."/>
            <person name="Wang M."/>
            <person name="Wang M."/>
            <person name="Wang L."/>
            <person name="Yao B."/>
        </authorList>
    </citation>
    <scope>NUCLEOTIDE SEQUENCE [LARGE SCALE GENOMIC DNA]</scope>
    <source>
        <strain evidence="2">Wuqing</strain>
    </source>
</reference>
<sequence>MHKWHIYEGLNQTEYVGTLEFALLQPVASIHRGIRAFQIVLTRKELKSSKTGRRLQVFFALEVKEPTETQDVQARLEITPPIKKNTQDDLGSCVSQADGGGSRTIAGA</sequence>
<evidence type="ECO:0000313" key="3">
    <source>
        <dbReference type="Proteomes" id="UP000031668"/>
    </source>
</evidence>
<proteinExistence type="predicted"/>
<gene>
    <name evidence="2" type="ORF">RF11_09021</name>
</gene>
<protein>
    <submittedName>
        <fullName evidence="2">Uncharacterized protein</fullName>
    </submittedName>
</protein>
<name>A0A0C2NDA5_THEKT</name>
<evidence type="ECO:0000256" key="1">
    <source>
        <dbReference type="SAM" id="MobiDB-lite"/>
    </source>
</evidence>
<feature type="region of interest" description="Disordered" evidence="1">
    <location>
        <begin position="83"/>
        <end position="108"/>
    </location>
</feature>
<accession>A0A0C2NDA5</accession>
<organism evidence="2 3">
    <name type="scientific">Thelohanellus kitauei</name>
    <name type="common">Myxosporean</name>
    <dbReference type="NCBI Taxonomy" id="669202"/>
    <lineage>
        <taxon>Eukaryota</taxon>
        <taxon>Metazoa</taxon>
        <taxon>Cnidaria</taxon>
        <taxon>Myxozoa</taxon>
        <taxon>Myxosporea</taxon>
        <taxon>Bivalvulida</taxon>
        <taxon>Platysporina</taxon>
        <taxon>Myxobolidae</taxon>
        <taxon>Thelohanellus</taxon>
    </lineage>
</organism>
<dbReference type="Proteomes" id="UP000031668">
    <property type="component" value="Unassembled WGS sequence"/>
</dbReference>
<evidence type="ECO:0000313" key="2">
    <source>
        <dbReference type="EMBL" id="KII71957.1"/>
    </source>
</evidence>
<dbReference type="AlphaFoldDB" id="A0A0C2NDA5"/>
<dbReference type="EMBL" id="JWZT01001527">
    <property type="protein sequence ID" value="KII71957.1"/>
    <property type="molecule type" value="Genomic_DNA"/>
</dbReference>